<proteinExistence type="predicted"/>
<organism evidence="2 3">
    <name type="scientific">Eragrostis curvula</name>
    <name type="common">weeping love grass</name>
    <dbReference type="NCBI Taxonomy" id="38414"/>
    <lineage>
        <taxon>Eukaryota</taxon>
        <taxon>Viridiplantae</taxon>
        <taxon>Streptophyta</taxon>
        <taxon>Embryophyta</taxon>
        <taxon>Tracheophyta</taxon>
        <taxon>Spermatophyta</taxon>
        <taxon>Magnoliopsida</taxon>
        <taxon>Liliopsida</taxon>
        <taxon>Poales</taxon>
        <taxon>Poaceae</taxon>
        <taxon>PACMAD clade</taxon>
        <taxon>Chloridoideae</taxon>
        <taxon>Eragrostideae</taxon>
        <taxon>Eragrostidinae</taxon>
        <taxon>Eragrostis</taxon>
    </lineage>
</organism>
<protein>
    <submittedName>
        <fullName evidence="2">Uncharacterized protein</fullName>
    </submittedName>
</protein>
<accession>A0A5J9W9P5</accession>
<keyword evidence="1" id="KW-1133">Transmembrane helix</keyword>
<dbReference type="AlphaFoldDB" id="A0A5J9W9P5"/>
<feature type="non-terminal residue" evidence="2">
    <location>
        <position position="1"/>
    </location>
</feature>
<keyword evidence="1" id="KW-0472">Membrane</keyword>
<evidence type="ECO:0000256" key="1">
    <source>
        <dbReference type="SAM" id="Phobius"/>
    </source>
</evidence>
<evidence type="ECO:0000313" key="2">
    <source>
        <dbReference type="EMBL" id="TVU45432.1"/>
    </source>
</evidence>
<keyword evidence="1" id="KW-0812">Transmembrane</keyword>
<dbReference type="EMBL" id="RWGY01000004">
    <property type="protein sequence ID" value="TVU45432.1"/>
    <property type="molecule type" value="Genomic_DNA"/>
</dbReference>
<feature type="transmembrane region" description="Helical" evidence="1">
    <location>
        <begin position="20"/>
        <end position="43"/>
    </location>
</feature>
<name>A0A5J9W9P5_9POAL</name>
<reference evidence="2 3" key="1">
    <citation type="journal article" date="2019" name="Sci. Rep.">
        <title>A high-quality genome of Eragrostis curvula grass provides insights into Poaceae evolution and supports new strategies to enhance forage quality.</title>
        <authorList>
            <person name="Carballo J."/>
            <person name="Santos B.A.C.M."/>
            <person name="Zappacosta D."/>
            <person name="Garbus I."/>
            <person name="Selva J.P."/>
            <person name="Gallo C.A."/>
            <person name="Diaz A."/>
            <person name="Albertini E."/>
            <person name="Caccamo M."/>
            <person name="Echenique V."/>
        </authorList>
    </citation>
    <scope>NUCLEOTIDE SEQUENCE [LARGE SCALE GENOMIC DNA]</scope>
    <source>
        <strain evidence="3">cv. Victoria</strain>
        <tissue evidence="2">Leaf</tissue>
    </source>
</reference>
<sequence>MALAACCARFRSVRLVPACVFLIAWPVPSSNCGGCAGCIYWVLRMSRLLRFSASSCASPPPTIRSIQSCKMVPASSFLRAGGGAGSYDVEARAAAAFALVQPGAARPPSVLAA</sequence>
<gene>
    <name evidence="2" type="ORF">EJB05_04919</name>
</gene>
<dbReference type="Gramene" id="TVU45432">
    <property type="protein sequence ID" value="TVU45432"/>
    <property type="gene ID" value="EJB05_04919"/>
</dbReference>
<evidence type="ECO:0000313" key="3">
    <source>
        <dbReference type="Proteomes" id="UP000324897"/>
    </source>
</evidence>
<comment type="caution">
    <text evidence="2">The sequence shown here is derived from an EMBL/GenBank/DDBJ whole genome shotgun (WGS) entry which is preliminary data.</text>
</comment>
<keyword evidence="3" id="KW-1185">Reference proteome</keyword>
<dbReference type="Proteomes" id="UP000324897">
    <property type="component" value="Chromosome 5"/>
</dbReference>